<keyword evidence="1 4" id="KW-0175">Coiled coil</keyword>
<keyword evidence="2 3" id="KW-0505">Motor protein</keyword>
<dbReference type="CDD" id="cd00106">
    <property type="entry name" value="KISc"/>
    <property type="match status" value="1"/>
</dbReference>
<dbReference type="InterPro" id="IPR036961">
    <property type="entry name" value="Kinesin_motor_dom_sf"/>
</dbReference>
<dbReference type="Gene3D" id="1.10.287.1490">
    <property type="match status" value="1"/>
</dbReference>
<evidence type="ECO:0000313" key="7">
    <source>
        <dbReference type="EMBL" id="CAK9109399.1"/>
    </source>
</evidence>
<dbReference type="PANTHER" id="PTHR47968">
    <property type="entry name" value="CENTROMERE PROTEIN E"/>
    <property type="match status" value="1"/>
</dbReference>
<name>A0ABP0SAU5_9DINO</name>
<gene>
    <name evidence="7" type="ORF">SCF082_LOCUS50839</name>
</gene>
<dbReference type="EMBL" id="CAXAMM010043289">
    <property type="protein sequence ID" value="CAK9109399.1"/>
    <property type="molecule type" value="Genomic_DNA"/>
</dbReference>
<comment type="similarity">
    <text evidence="3">Belongs to the TRAFAC class myosin-kinesin ATPase superfamily. Kinesin family.</text>
</comment>
<organism evidence="7 8">
    <name type="scientific">Durusdinium trenchii</name>
    <dbReference type="NCBI Taxonomy" id="1381693"/>
    <lineage>
        <taxon>Eukaryota</taxon>
        <taxon>Sar</taxon>
        <taxon>Alveolata</taxon>
        <taxon>Dinophyceae</taxon>
        <taxon>Suessiales</taxon>
        <taxon>Symbiodiniaceae</taxon>
        <taxon>Durusdinium</taxon>
    </lineage>
</organism>
<dbReference type="InterPro" id="IPR027640">
    <property type="entry name" value="Kinesin-like_fam"/>
</dbReference>
<dbReference type="Proteomes" id="UP001642464">
    <property type="component" value="Unassembled WGS sequence"/>
</dbReference>
<proteinExistence type="inferred from homology"/>
<evidence type="ECO:0000256" key="1">
    <source>
        <dbReference type="ARBA" id="ARBA00023054"/>
    </source>
</evidence>
<dbReference type="Pfam" id="PF00225">
    <property type="entry name" value="Kinesin"/>
    <property type="match status" value="1"/>
</dbReference>
<feature type="binding site" evidence="3">
    <location>
        <begin position="202"/>
        <end position="209"/>
    </location>
    <ligand>
        <name>ATP</name>
        <dbReference type="ChEBI" id="CHEBI:30616"/>
    </ligand>
</feature>
<dbReference type="InterPro" id="IPR001752">
    <property type="entry name" value="Kinesin_motor_dom"/>
</dbReference>
<comment type="caution">
    <text evidence="7">The sequence shown here is derived from an EMBL/GenBank/DDBJ whole genome shotgun (WGS) entry which is preliminary data.</text>
</comment>
<evidence type="ECO:0000256" key="3">
    <source>
        <dbReference type="PROSITE-ProRule" id="PRU00283"/>
    </source>
</evidence>
<reference evidence="7 8" key="1">
    <citation type="submission" date="2024-02" db="EMBL/GenBank/DDBJ databases">
        <authorList>
            <person name="Chen Y."/>
            <person name="Shah S."/>
            <person name="Dougan E. K."/>
            <person name="Thang M."/>
            <person name="Chan C."/>
        </authorList>
    </citation>
    <scope>NUCLEOTIDE SEQUENCE [LARGE SCALE GENOMIC DNA]</scope>
</reference>
<keyword evidence="8" id="KW-1185">Reference proteome</keyword>
<feature type="coiled-coil region" evidence="4">
    <location>
        <begin position="642"/>
        <end position="913"/>
    </location>
</feature>
<dbReference type="PROSITE" id="PS50067">
    <property type="entry name" value="KINESIN_MOTOR_2"/>
    <property type="match status" value="1"/>
</dbReference>
<feature type="domain" description="Kinesin motor" evidence="6">
    <location>
        <begin position="107"/>
        <end position="489"/>
    </location>
</feature>
<keyword evidence="3" id="KW-0547">Nucleotide-binding</keyword>
<keyword evidence="3" id="KW-0067">ATP-binding</keyword>
<protein>
    <submittedName>
        <fullName evidence="7">Chromosome-associated kinesin KIF4A (Chromokinesin-A)</fullName>
    </submittedName>
</protein>
<dbReference type="InterPro" id="IPR027417">
    <property type="entry name" value="P-loop_NTPase"/>
</dbReference>
<dbReference type="PRINTS" id="PR00380">
    <property type="entry name" value="KINESINHEAVY"/>
</dbReference>
<evidence type="ECO:0000256" key="4">
    <source>
        <dbReference type="SAM" id="Coils"/>
    </source>
</evidence>
<feature type="compositionally biased region" description="Basic and acidic residues" evidence="5">
    <location>
        <begin position="87"/>
        <end position="96"/>
    </location>
</feature>
<dbReference type="Gene3D" id="3.40.850.10">
    <property type="entry name" value="Kinesin motor domain"/>
    <property type="match status" value="1"/>
</dbReference>
<feature type="coiled-coil region" evidence="4">
    <location>
        <begin position="499"/>
        <end position="588"/>
    </location>
</feature>
<evidence type="ECO:0000256" key="5">
    <source>
        <dbReference type="SAM" id="MobiDB-lite"/>
    </source>
</evidence>
<evidence type="ECO:0000259" key="6">
    <source>
        <dbReference type="PROSITE" id="PS50067"/>
    </source>
</evidence>
<evidence type="ECO:0000313" key="8">
    <source>
        <dbReference type="Proteomes" id="UP001642464"/>
    </source>
</evidence>
<feature type="region of interest" description="Disordered" evidence="5">
    <location>
        <begin position="83"/>
        <end position="104"/>
    </location>
</feature>
<evidence type="ECO:0000256" key="2">
    <source>
        <dbReference type="ARBA" id="ARBA00023175"/>
    </source>
</evidence>
<dbReference type="PANTHER" id="PTHR47968:SF75">
    <property type="entry name" value="CENTROMERE-ASSOCIATED PROTEIN E"/>
    <property type="match status" value="1"/>
</dbReference>
<accession>A0ABP0SAU5</accession>
<dbReference type="SMART" id="SM00129">
    <property type="entry name" value="KISc"/>
    <property type="match status" value="1"/>
</dbReference>
<dbReference type="SUPFAM" id="SSF52540">
    <property type="entry name" value="P-loop containing nucleoside triphosphate hydrolases"/>
    <property type="match status" value="1"/>
</dbReference>
<sequence length="927" mass="103839">MRRPGARRTSCAEEREVDAEVDGEVFVDAVEEEEEEEEEEVLLVVEEERQKKGKVEGRDVGEKVAGGREAKVRTLSLESIASSFSMESKEREDNAGRRGGATEPRHRVFVSARVRPVLAGEVALHVNQRKAVQADFVRNVVSVWLPPSSRFSQTPEKTKRKTFQFDQVFDGSATQGQVFNAVAAPIVDAVLQGMNGCLLAYGQTGAGKTFTTFGPPRARGKTDSMTTQLGLIPRAAQALFQRLDDKVDSTRAAMRRQRLRQGGEGRGFSYAMYITYYQIYLDSHIQDLFEPGKRDLQIRLNEDSSRTTHQVDGLSVHRVTCVSDVLALLDKGERNKVVSQTAMNATSSRSHCVFTIQLVQHVHREGELFTLRSKMTCVDLAGSERVNRTHPQGLQLAEAKSINRSLSALGNVIAALSTPGQTLSGSSSLDESEQSEGFIPWRDSKLTRVLQESLDGTAQVSLVINVSPDAVNVQESINSLLFGRRSMSVALEPQVNNVRVDYKELSHQLQLQLDQLRDDSRMQIAELEDQLVIKSRELESLRLSKSTGLTRNTTTEASDTAPEMQNLLQQSEEERQKLQETHDLLEDALIEQLEINAAIEAKLRQDGQDGDSDKVTAKVLEDLKTAQQLQAAKERSEFEQAREHHKQQAEQDAKLIRELKEQVHALELDLAGTSHRVMELQVEHGDATAVLLTEKAELGVARDNAERQVAHLEQVVKDEQNYCELQLCDMESKLQDVQRELDCARAEMISATQHQEQVRRDLEATTTKKLKRASAKLRKLKSEAVAHEESAKEWQDKYTQLVAENDSVTSKSEHQVRALEKSIEGLTQERDLLESKVESLMQELTNTRQERDCLDGETAKANRLATSLQEDNTGLRGTLSLLGTRLEQAEAKLEQMTELHKQERALYESLLQESSGKLSPPLALRRR</sequence>